<proteinExistence type="predicted"/>
<accession>A0A175YGZ2</accession>
<keyword evidence="1" id="KW-1133">Transmembrane helix</keyword>
<organism evidence="2">
    <name type="scientific">Daucus carota subsp. sativus</name>
    <name type="common">Carrot</name>
    <dbReference type="NCBI Taxonomy" id="79200"/>
    <lineage>
        <taxon>Eukaryota</taxon>
        <taxon>Viridiplantae</taxon>
        <taxon>Streptophyta</taxon>
        <taxon>Embryophyta</taxon>
        <taxon>Tracheophyta</taxon>
        <taxon>Spermatophyta</taxon>
        <taxon>Magnoliopsida</taxon>
        <taxon>eudicotyledons</taxon>
        <taxon>Gunneridae</taxon>
        <taxon>Pentapetalae</taxon>
        <taxon>asterids</taxon>
        <taxon>campanulids</taxon>
        <taxon>Apiales</taxon>
        <taxon>Apiaceae</taxon>
        <taxon>Apioideae</taxon>
        <taxon>Scandiceae</taxon>
        <taxon>Daucinae</taxon>
        <taxon>Daucus</taxon>
        <taxon>Daucus sect. Daucus</taxon>
    </lineage>
</organism>
<reference evidence="2" key="1">
    <citation type="journal article" date="2016" name="Nat. Genet.">
        <title>A high-quality carrot genome assembly provides new insights into carotenoid accumulation and asterid genome evolution.</title>
        <authorList>
            <person name="Iorizzo M."/>
            <person name="Ellison S."/>
            <person name="Senalik D."/>
            <person name="Zeng P."/>
            <person name="Satapoomin P."/>
            <person name="Huang J."/>
            <person name="Bowman M."/>
            <person name="Iovene M."/>
            <person name="Sanseverino W."/>
            <person name="Cavagnaro P."/>
            <person name="Yildiz M."/>
            <person name="Macko-Podgorni A."/>
            <person name="Moranska E."/>
            <person name="Grzebelus E."/>
            <person name="Grzebelus D."/>
            <person name="Ashrafi H."/>
            <person name="Zheng Z."/>
            <person name="Cheng S."/>
            <person name="Spooner D."/>
            <person name="Van Deynze A."/>
            <person name="Simon P."/>
        </authorList>
    </citation>
    <scope>NUCLEOTIDE SEQUENCE [LARGE SCALE GENOMIC DNA]</scope>
    <source>
        <tissue evidence="2">Leaf</tissue>
    </source>
</reference>
<gene>
    <name evidence="2" type="ORF">DCAR_030513</name>
</gene>
<comment type="caution">
    <text evidence="2">The sequence shown here is derived from an EMBL/GenBank/DDBJ whole genome shotgun (WGS) entry which is preliminary data.</text>
</comment>
<dbReference type="AlphaFoldDB" id="A0A175YGZ2"/>
<feature type="transmembrane region" description="Helical" evidence="1">
    <location>
        <begin position="21"/>
        <end position="38"/>
    </location>
</feature>
<evidence type="ECO:0000313" key="2">
    <source>
        <dbReference type="EMBL" id="KZM82944.1"/>
    </source>
</evidence>
<dbReference type="EMBL" id="LNRQ01000009">
    <property type="protein sequence ID" value="KZM82944.1"/>
    <property type="molecule type" value="Genomic_DNA"/>
</dbReference>
<name>A0A175YGZ2_DAUCS</name>
<protein>
    <submittedName>
        <fullName evidence="2">Uncharacterized protein</fullName>
    </submittedName>
</protein>
<dbReference type="Gramene" id="KZM82944">
    <property type="protein sequence ID" value="KZM82944"/>
    <property type="gene ID" value="DCAR_030513"/>
</dbReference>
<keyword evidence="1" id="KW-0472">Membrane</keyword>
<evidence type="ECO:0000256" key="1">
    <source>
        <dbReference type="SAM" id="Phobius"/>
    </source>
</evidence>
<keyword evidence="1" id="KW-0812">Transmembrane</keyword>
<sequence length="49" mass="5958">MDDSPKKHMDTELRTGFIRKSVCFSLFMYFIMFLRSTLSEETCEVIYYF</sequence>